<dbReference type="Gene3D" id="1.10.10.10">
    <property type="entry name" value="Winged helix-like DNA-binding domain superfamily/Winged helix DNA-binding domain"/>
    <property type="match status" value="1"/>
</dbReference>
<dbReference type="OrthoDB" id="3460651at2"/>
<dbReference type="RefSeq" id="WP_035903681.1">
    <property type="nucleotide sequence ID" value="NZ_AVPK01000003.1"/>
</dbReference>
<evidence type="ECO:0000259" key="1">
    <source>
        <dbReference type="SMART" id="SM00418"/>
    </source>
</evidence>
<dbReference type="InterPro" id="IPR036390">
    <property type="entry name" value="WH_DNA-bd_sf"/>
</dbReference>
<protein>
    <submittedName>
        <fullName evidence="2">ArsR family transcriptional regulator</fullName>
    </submittedName>
</protein>
<reference evidence="2 3" key="1">
    <citation type="submission" date="2013-08" db="EMBL/GenBank/DDBJ databases">
        <title>The genome sequence of Knoellia subterranea.</title>
        <authorList>
            <person name="Zhu W."/>
            <person name="Wang G."/>
        </authorList>
    </citation>
    <scope>NUCLEOTIDE SEQUENCE [LARGE SCALE GENOMIC DNA]</scope>
    <source>
        <strain evidence="2 3">KCTC 19937</strain>
    </source>
</reference>
<dbReference type="SUPFAM" id="SSF46785">
    <property type="entry name" value="Winged helix' DNA-binding domain"/>
    <property type="match status" value="1"/>
</dbReference>
<dbReference type="InterPro" id="IPR001845">
    <property type="entry name" value="HTH_ArsR_DNA-bd_dom"/>
</dbReference>
<accession>A0A0A0JRD3</accession>
<dbReference type="GO" id="GO:0003700">
    <property type="term" value="F:DNA-binding transcription factor activity"/>
    <property type="evidence" value="ECO:0007669"/>
    <property type="project" value="InterPro"/>
</dbReference>
<gene>
    <name evidence="2" type="ORF">N803_10300</name>
</gene>
<keyword evidence="3" id="KW-1185">Reference proteome</keyword>
<dbReference type="InterPro" id="IPR011991">
    <property type="entry name" value="ArsR-like_HTH"/>
</dbReference>
<dbReference type="CDD" id="cd00090">
    <property type="entry name" value="HTH_ARSR"/>
    <property type="match status" value="1"/>
</dbReference>
<feature type="domain" description="HTH arsR-type" evidence="1">
    <location>
        <begin position="244"/>
        <end position="319"/>
    </location>
</feature>
<comment type="caution">
    <text evidence="2">The sequence shown here is derived from an EMBL/GenBank/DDBJ whole genome shotgun (WGS) entry which is preliminary data.</text>
</comment>
<organism evidence="2 3">
    <name type="scientific">Knoellia subterranea KCTC 19937</name>
    <dbReference type="NCBI Taxonomy" id="1385521"/>
    <lineage>
        <taxon>Bacteria</taxon>
        <taxon>Bacillati</taxon>
        <taxon>Actinomycetota</taxon>
        <taxon>Actinomycetes</taxon>
        <taxon>Micrococcales</taxon>
        <taxon>Intrasporangiaceae</taxon>
        <taxon>Knoellia</taxon>
    </lineage>
</organism>
<dbReference type="eggNOG" id="COG0640">
    <property type="taxonomic scope" value="Bacteria"/>
</dbReference>
<evidence type="ECO:0000313" key="3">
    <source>
        <dbReference type="Proteomes" id="UP000030011"/>
    </source>
</evidence>
<proteinExistence type="predicted"/>
<dbReference type="SMART" id="SM00418">
    <property type="entry name" value="HTH_ARSR"/>
    <property type="match status" value="1"/>
</dbReference>
<dbReference type="InterPro" id="IPR036388">
    <property type="entry name" value="WH-like_DNA-bd_sf"/>
</dbReference>
<name>A0A0A0JRD3_9MICO</name>
<dbReference type="EMBL" id="AVPK01000003">
    <property type="protein sequence ID" value="KGN38146.1"/>
    <property type="molecule type" value="Genomic_DNA"/>
</dbReference>
<dbReference type="Proteomes" id="UP000030011">
    <property type="component" value="Unassembled WGS sequence"/>
</dbReference>
<evidence type="ECO:0000313" key="2">
    <source>
        <dbReference type="EMBL" id="KGN38146.1"/>
    </source>
</evidence>
<dbReference type="STRING" id="1385521.N803_10300"/>
<sequence>MISYRIAEKDLTAATFGVSALSETTLSLRAIWRPEVYPHMSTWRRAIEPRLARLDLELLLGLVAPDYSTPEFLNPRPVSASTDFDEELRTVAALPLRVVDRDLDDLYPSGRPSALVGPTARVLDRIVRVLEEYWRLCVRPWWSPLHANLAGDITMRAVTSARVGLRPMLTGLSPALTFDAKEIHAWNPSGPAFVADARGRGLVFVPTHFTPHASYPFNAETPPYILYPAIGRGRLALPSPAPERAVRLLGATRATLLANLREPMSSTTLAARRQISVSAANQQLRWLRDVGLVTSIRDGRSLLYFRTSAAEAILGDLDSPT</sequence>
<dbReference type="AlphaFoldDB" id="A0A0A0JRD3"/>